<evidence type="ECO:0000313" key="1">
    <source>
        <dbReference type="EMBL" id="KAI0056615.1"/>
    </source>
</evidence>
<gene>
    <name evidence="1" type="ORF">BV25DRAFT_1832034</name>
</gene>
<reference evidence="1" key="2">
    <citation type="journal article" date="2022" name="New Phytol.">
        <title>Evolutionary transition to the ectomycorrhizal habit in the genomes of a hyperdiverse lineage of mushroom-forming fungi.</title>
        <authorList>
            <person name="Looney B."/>
            <person name="Miyauchi S."/>
            <person name="Morin E."/>
            <person name="Drula E."/>
            <person name="Courty P.E."/>
            <person name="Kohler A."/>
            <person name="Kuo A."/>
            <person name="LaButti K."/>
            <person name="Pangilinan J."/>
            <person name="Lipzen A."/>
            <person name="Riley R."/>
            <person name="Andreopoulos W."/>
            <person name="He G."/>
            <person name="Johnson J."/>
            <person name="Nolan M."/>
            <person name="Tritt A."/>
            <person name="Barry K.W."/>
            <person name="Grigoriev I.V."/>
            <person name="Nagy L.G."/>
            <person name="Hibbett D."/>
            <person name="Henrissat B."/>
            <person name="Matheny P.B."/>
            <person name="Labbe J."/>
            <person name="Martin F.M."/>
        </authorList>
    </citation>
    <scope>NUCLEOTIDE SEQUENCE</scope>
    <source>
        <strain evidence="1">HHB10654</strain>
    </source>
</reference>
<dbReference type="EMBL" id="MU277261">
    <property type="protein sequence ID" value="KAI0056615.1"/>
    <property type="molecule type" value="Genomic_DNA"/>
</dbReference>
<comment type="caution">
    <text evidence="1">The sequence shown here is derived from an EMBL/GenBank/DDBJ whole genome shotgun (WGS) entry which is preliminary data.</text>
</comment>
<organism evidence="1 2">
    <name type="scientific">Artomyces pyxidatus</name>
    <dbReference type="NCBI Taxonomy" id="48021"/>
    <lineage>
        <taxon>Eukaryota</taxon>
        <taxon>Fungi</taxon>
        <taxon>Dikarya</taxon>
        <taxon>Basidiomycota</taxon>
        <taxon>Agaricomycotina</taxon>
        <taxon>Agaricomycetes</taxon>
        <taxon>Russulales</taxon>
        <taxon>Auriscalpiaceae</taxon>
        <taxon>Artomyces</taxon>
    </lineage>
</organism>
<keyword evidence="1" id="KW-0813">Transport</keyword>
<evidence type="ECO:0000313" key="2">
    <source>
        <dbReference type="Proteomes" id="UP000814140"/>
    </source>
</evidence>
<keyword evidence="2" id="KW-1185">Reference proteome</keyword>
<name>A0ACB8SJJ5_9AGAM</name>
<reference evidence="1" key="1">
    <citation type="submission" date="2021-03" db="EMBL/GenBank/DDBJ databases">
        <authorList>
            <consortium name="DOE Joint Genome Institute"/>
            <person name="Ahrendt S."/>
            <person name="Looney B.P."/>
            <person name="Miyauchi S."/>
            <person name="Morin E."/>
            <person name="Drula E."/>
            <person name="Courty P.E."/>
            <person name="Chicoki N."/>
            <person name="Fauchery L."/>
            <person name="Kohler A."/>
            <person name="Kuo A."/>
            <person name="Labutti K."/>
            <person name="Pangilinan J."/>
            <person name="Lipzen A."/>
            <person name="Riley R."/>
            <person name="Andreopoulos W."/>
            <person name="He G."/>
            <person name="Johnson J."/>
            <person name="Barry K.W."/>
            <person name="Grigoriev I.V."/>
            <person name="Nagy L."/>
            <person name="Hibbett D."/>
            <person name="Henrissat B."/>
            <person name="Matheny P.B."/>
            <person name="Labbe J."/>
            <person name="Martin F."/>
        </authorList>
    </citation>
    <scope>NUCLEOTIDE SEQUENCE</scope>
    <source>
        <strain evidence="1">HHB10654</strain>
    </source>
</reference>
<keyword evidence="1" id="KW-0407">Ion channel</keyword>
<sequence length="914" mass="101417">MSVKLLTLLAGLSLSRPEVAATQDNPQDSEKGPEPAASTPSEGQLDVEDAPDVDDEDHDDLDDLAHDRPEDEPEDDHDSESSRRTGIRLSRFSTSTSTTSVPFTRPGPPKWLMKLKDFLFATHHHEDEEYIPNYRTTPIISGSLIPFAILLEIPGLTDHWYVRTENRQVVEVKDNPAILDAGLALSMTCAVLANVALVCRLMEKRVKAMTIASIFFLTIHDVINIIIVTVFGVQHRFNDGFTYGEAYWMTVCSTAVSMITNFTLIYDLVTTPNFSKSGSGVTRKQRSLVIITIVFLSYIALGALISSLMMYLSFLNGLFFTIVTTLTIGFGDIVPVTTAQRIVVCAYAVFGIIILGAAVRLTTEAVIEGLEIGYRLRVRKFRERRHKRRKSAKETRRWRTAVESRLKAAGLPVWIVDTTGAGADDRTPTAQVRPSVRRGGSRFKVAGRMRLNVGGLSPAQQEEAAQEAGVPLQQFVRRTIVKDEAKKATRREQVVEFSGDASPAAPSQTSQTPLADGEEDASNDQGSDMQNIRNKQAWSTAWWTENMRKLARVPAGGFMGLGTDHESEDQAGWMYADTVKAMHQEEKRTLYIKLGLAWTLFFLFWTIGSVIFSQTENWSYGTAMYFCFITFTTIGYGDLAPVTPIGRAIFIFWALFGVGAMTTLIAVISDTFSSKYKSATHSKRFDTAVRKYREGGRQPKREEQPRLQRRSGSSALVPALRANLTRLTAPKSAGPASRARTRTLAEAEACLRERFEPLPMLVLEEVQKLREHVRYFLASHGHAGGLATFGVHPEAGSVAVAGAEERTYDVQDSLKALLDEIAQTEGIGERLKEEVWQDDVARNTLFMLSLEKSICRMVDAADAALEVVAERDRLLAESNQDTKHLVVDQPKPKADESPLADIMEDSRSEEEDSG</sequence>
<accession>A0ACB8SJJ5</accession>
<dbReference type="Proteomes" id="UP000814140">
    <property type="component" value="Unassembled WGS sequence"/>
</dbReference>
<protein>
    <submittedName>
        <fullName evidence="1">Voltage-gated potassium channel</fullName>
    </submittedName>
</protein>
<keyword evidence="1" id="KW-0406">Ion transport</keyword>
<proteinExistence type="predicted"/>